<name>A0AAV4EGH8_9GAST</name>
<keyword evidence="2" id="KW-0255">Endonuclease</keyword>
<reference evidence="2 3" key="1">
    <citation type="journal article" date="2021" name="Elife">
        <title>Chloroplast acquisition without the gene transfer in kleptoplastic sea slugs, Plakobranchus ocellatus.</title>
        <authorList>
            <person name="Maeda T."/>
            <person name="Takahashi S."/>
            <person name="Yoshida T."/>
            <person name="Shimamura S."/>
            <person name="Takaki Y."/>
            <person name="Nagai Y."/>
            <person name="Toyoda A."/>
            <person name="Suzuki Y."/>
            <person name="Arimoto A."/>
            <person name="Ishii H."/>
            <person name="Satoh N."/>
            <person name="Nishiyama T."/>
            <person name="Hasebe M."/>
            <person name="Maruyama T."/>
            <person name="Minagawa J."/>
            <person name="Obokata J."/>
            <person name="Shigenobu S."/>
        </authorList>
    </citation>
    <scope>NUCLEOTIDE SEQUENCE [LARGE SCALE GENOMIC DNA]</scope>
</reference>
<protein>
    <submittedName>
        <fullName evidence="2">Endonuclease-reverse transcriptase</fullName>
    </submittedName>
</protein>
<feature type="domain" description="Reverse transcriptase" evidence="1">
    <location>
        <begin position="224"/>
        <end position="459"/>
    </location>
</feature>
<dbReference type="AlphaFoldDB" id="A0AAV4EGH8"/>
<dbReference type="GO" id="GO:0004519">
    <property type="term" value="F:endonuclease activity"/>
    <property type="evidence" value="ECO:0007669"/>
    <property type="project" value="UniProtKB-KW"/>
</dbReference>
<dbReference type="InterPro" id="IPR043502">
    <property type="entry name" value="DNA/RNA_pol_sf"/>
</dbReference>
<keyword evidence="3" id="KW-1185">Reference proteome</keyword>
<keyword evidence="2" id="KW-0540">Nuclease</keyword>
<dbReference type="PROSITE" id="PS50878">
    <property type="entry name" value="RT_POL"/>
    <property type="match status" value="1"/>
</dbReference>
<dbReference type="SUPFAM" id="SSF56672">
    <property type="entry name" value="DNA/RNA polymerases"/>
    <property type="match status" value="1"/>
</dbReference>
<keyword evidence="2" id="KW-0378">Hydrolase</keyword>
<dbReference type="Pfam" id="PF00078">
    <property type="entry name" value="RVT_1"/>
    <property type="match status" value="1"/>
</dbReference>
<comment type="caution">
    <text evidence="2">The sequence shown here is derived from an EMBL/GenBank/DDBJ whole genome shotgun (WGS) entry which is preliminary data.</text>
</comment>
<dbReference type="EMBL" id="BMAT01007205">
    <property type="protein sequence ID" value="GFR59845.1"/>
    <property type="molecule type" value="Genomic_DNA"/>
</dbReference>
<dbReference type="CDD" id="cd01650">
    <property type="entry name" value="RT_nLTR_like"/>
    <property type="match status" value="1"/>
</dbReference>
<evidence type="ECO:0000259" key="1">
    <source>
        <dbReference type="PROSITE" id="PS50878"/>
    </source>
</evidence>
<organism evidence="2 3">
    <name type="scientific">Elysia marginata</name>
    <dbReference type="NCBI Taxonomy" id="1093978"/>
    <lineage>
        <taxon>Eukaryota</taxon>
        <taxon>Metazoa</taxon>
        <taxon>Spiralia</taxon>
        <taxon>Lophotrochozoa</taxon>
        <taxon>Mollusca</taxon>
        <taxon>Gastropoda</taxon>
        <taxon>Heterobranchia</taxon>
        <taxon>Euthyneura</taxon>
        <taxon>Panpulmonata</taxon>
        <taxon>Sacoglossa</taxon>
        <taxon>Placobranchoidea</taxon>
        <taxon>Plakobranchidae</taxon>
        <taxon>Elysia</taxon>
    </lineage>
</organism>
<dbReference type="InterPro" id="IPR000477">
    <property type="entry name" value="RT_dom"/>
</dbReference>
<evidence type="ECO:0000313" key="3">
    <source>
        <dbReference type="Proteomes" id="UP000762676"/>
    </source>
</evidence>
<proteinExistence type="predicted"/>
<accession>A0AAV4EGH8</accession>
<gene>
    <name evidence="2" type="ORF">ElyMa_003517400</name>
</gene>
<evidence type="ECO:0000313" key="2">
    <source>
        <dbReference type="EMBL" id="GFR59845.1"/>
    </source>
</evidence>
<sequence>MRWTWHSPGGEYRNPIDYIMIKRRFQSNVNIAQTRSFPGADVGSDHELAMMKFALRLKKNKKRGNIRIKFDVDKLKGPNILTTFQTNIGGRFAPLHVLDNNQDLTPDDLVETFNETLSEEASKLLGKPRVKKKKKWITDEIVALCDQRRISKKRKKDPEGGKQYRETNLKVKRSIKEVTEKWIEDQCEDIENSLKYNTELTKSQEKWFKLEGSDYRHALLICNKILQIGVWPKPWTLSLVITLPKKGNLKLCQNYHTISLISHPSKVMLKVVLNRLKPNIRILMEEYLQHQQELHHVFIDYKKASMRKYYINSNLITVIENLYNKAKNAVFCNNNIGDWFRTTVGVRQGSLLSPTLFNTFLERIMTYALEDHFGIVSIGGRPITNLRFADGIDGLAGNVCELASLVEKLDKASSNFDMEISAEKTKIMTNCKESSKKEMKIIGQILKSVTKFKYLGSIISDEGSKPVILSRMA</sequence>
<dbReference type="Proteomes" id="UP000762676">
    <property type="component" value="Unassembled WGS sequence"/>
</dbReference>
<dbReference type="PANTHER" id="PTHR47027">
    <property type="entry name" value="REVERSE TRANSCRIPTASE DOMAIN-CONTAINING PROTEIN"/>
    <property type="match status" value="1"/>
</dbReference>
<dbReference type="PANTHER" id="PTHR47027:SF8">
    <property type="entry name" value="RIBONUCLEASE H"/>
    <property type="match status" value="1"/>
</dbReference>